<evidence type="ECO:0000313" key="3">
    <source>
        <dbReference type="EMBL" id="EJK53812.1"/>
    </source>
</evidence>
<keyword evidence="4" id="KW-1185">Reference proteome</keyword>
<evidence type="ECO:0000256" key="1">
    <source>
        <dbReference type="SAM" id="MobiDB-lite"/>
    </source>
</evidence>
<dbReference type="GO" id="GO:0044528">
    <property type="term" value="P:regulation of mitochondrial mRNA stability"/>
    <property type="evidence" value="ECO:0007669"/>
    <property type="project" value="TreeGrafter"/>
</dbReference>
<dbReference type="GO" id="GO:0035770">
    <property type="term" value="C:ribonucleoprotein granule"/>
    <property type="evidence" value="ECO:0007669"/>
    <property type="project" value="TreeGrafter"/>
</dbReference>
<feature type="compositionally biased region" description="Low complexity" evidence="1">
    <location>
        <begin position="1111"/>
        <end position="1121"/>
    </location>
</feature>
<gene>
    <name evidence="3" type="ORF">THAOC_26672</name>
</gene>
<feature type="region of interest" description="Disordered" evidence="1">
    <location>
        <begin position="949"/>
        <end position="997"/>
    </location>
</feature>
<dbReference type="eggNOG" id="ENOG502S18V">
    <property type="taxonomic scope" value="Eukaryota"/>
</dbReference>
<name>K0S4J4_THAOC</name>
<organism evidence="3 4">
    <name type="scientific">Thalassiosira oceanica</name>
    <name type="common">Marine diatom</name>
    <dbReference type="NCBI Taxonomy" id="159749"/>
    <lineage>
        <taxon>Eukaryota</taxon>
        <taxon>Sar</taxon>
        <taxon>Stramenopiles</taxon>
        <taxon>Ochrophyta</taxon>
        <taxon>Bacillariophyta</taxon>
        <taxon>Coscinodiscophyceae</taxon>
        <taxon>Thalassiosirophycidae</taxon>
        <taxon>Thalassiosirales</taxon>
        <taxon>Thalassiosiraceae</taxon>
        <taxon>Thalassiosira</taxon>
    </lineage>
</organism>
<evidence type="ECO:0000313" key="4">
    <source>
        <dbReference type="Proteomes" id="UP000266841"/>
    </source>
</evidence>
<dbReference type="PROSITE" id="PS51286">
    <property type="entry name" value="RAP"/>
    <property type="match status" value="1"/>
</dbReference>
<dbReference type="InterPro" id="IPR058917">
    <property type="entry name" value="RESC6_dom"/>
</dbReference>
<feature type="region of interest" description="Disordered" evidence="1">
    <location>
        <begin position="1105"/>
        <end position="1144"/>
    </location>
</feature>
<dbReference type="PANTHER" id="PTHR21228:SF40">
    <property type="entry name" value="LD45607P"/>
    <property type="match status" value="1"/>
</dbReference>
<sequence>MLRGVLSVARAPWPRVAPACGPRSPLKHRQPSILVDRSLATGGSLFEASTGPAFFQLRLRADDNRGGSSRGKRGRGTTSTQMQRRGPDFRTCQNASELVDLAHRSLGSMSNRDMAAFWSLLPRLVHRRGDRDPNLDEKLSEVLGCSLDEIRGFSSRDLAQTSLGLAKTIGSLKKGNRRYSREDLRRVLRDLLADKDAQLFTIIHDAALPILHEFDARSLSNLIYSFGLVKYNPTEAVGNHIVTRSLDNFWPQALSNVVWAYATAGVPHPELLRKIGDHVAGLKSLDPFKPQELSNIAWAFATAGEPHPVLFKRIGDHVAGLDLDSFKSQSLSNIAWAFVTAGVLHPELFKKIGDNIAGSSSLDSFKPQALSNTAWTFASAEVSHPGLFKKIGDHVSGLCSLDSFKAQALSNTAWAFATAGVPHPELFKKIGRHVTGLGSLDSFKPQALSNTAWAFATAEIPHPELFKKIGDHIAGLGSLDSFKPQELSNTAWAYATARVFHSRLFERLSTGALVEREHFYVQEVANFLWACATVGHTEETLFSAFAPLIESKLEKCNEQDLTNIGWAYSVTNDASEGLFNECFVGACASKECEFSEENLFQLHQWQLWQRELGSELELPRSLKEKCRNSFLSANYSESKLQNDIVGELKATGLDLEKEILLGSGYRIDALVKVDNGRKVAIEVDGPSHFIQRRPAGRTTLKHRQVATLDCIEVMSVPYWEWNELKNSAAKQHYLRKKLGYETSSRYPARLPHLVAPVLLIKRLPGGRRILHLAFNGGRGVSTLEEREAEPPSGDAPGVGGTRPLGLGQNARPDSAAVALDILLGRRRVGPRGAAPPFPRRSLGLPEEGRPPAPPLRRRRLVALLLLLFLAADLVLPAVREQRPSELLPQHIWLDRVGPVAAAADLPHPCVEEAQDVRQVRAAHVVPRQGDADPAPVRAAVLVANVHDHVPPPVGHEEHVPGTGRALQRPPPRVRVGPPPDVLVPERKEPLPDRYGHADVVPRGARVDARRGDARGVEDPPLAPHDGSVPRVGAVGVYMEARAGPGQVFEIITWGNGMSVLSSSVCLAAFPENSPLGTHNEPLVVRPPRLAQQPEQVVRALLVPPDHHGQLSRSAPSKSSSSRGHLAANVRSKRYSGDSSAADSQ</sequence>
<dbReference type="SMART" id="SM00952">
    <property type="entry name" value="RAP"/>
    <property type="match status" value="1"/>
</dbReference>
<feature type="compositionally biased region" description="Pro residues" evidence="1">
    <location>
        <begin position="968"/>
        <end position="981"/>
    </location>
</feature>
<feature type="region of interest" description="Disordered" evidence="1">
    <location>
        <begin position="1008"/>
        <end position="1027"/>
    </location>
</feature>
<dbReference type="OrthoDB" id="413408at2759"/>
<feature type="region of interest" description="Disordered" evidence="1">
    <location>
        <begin position="830"/>
        <end position="852"/>
    </location>
</feature>
<comment type="caution">
    <text evidence="3">The sequence shown here is derived from an EMBL/GenBank/DDBJ whole genome shotgun (WGS) entry which is preliminary data.</text>
</comment>
<evidence type="ECO:0000259" key="2">
    <source>
        <dbReference type="PROSITE" id="PS51286"/>
    </source>
</evidence>
<dbReference type="Proteomes" id="UP000266841">
    <property type="component" value="Unassembled WGS sequence"/>
</dbReference>
<feature type="compositionally biased region" description="Basic and acidic residues" evidence="1">
    <location>
        <begin position="1008"/>
        <end position="1017"/>
    </location>
</feature>
<accession>K0S4J4</accession>
<feature type="region of interest" description="Disordered" evidence="1">
    <location>
        <begin position="59"/>
        <end position="90"/>
    </location>
</feature>
<feature type="compositionally biased region" description="Basic and acidic residues" evidence="1">
    <location>
        <begin position="949"/>
        <end position="959"/>
    </location>
</feature>
<dbReference type="EMBL" id="AGNL01036960">
    <property type="protein sequence ID" value="EJK53812.1"/>
    <property type="molecule type" value="Genomic_DNA"/>
</dbReference>
<dbReference type="GO" id="GO:0000963">
    <property type="term" value="P:mitochondrial RNA processing"/>
    <property type="evidence" value="ECO:0007669"/>
    <property type="project" value="TreeGrafter"/>
</dbReference>
<reference evidence="3 4" key="1">
    <citation type="journal article" date="2012" name="Genome Biol.">
        <title>Genome and low-iron response of an oceanic diatom adapted to chronic iron limitation.</title>
        <authorList>
            <person name="Lommer M."/>
            <person name="Specht M."/>
            <person name="Roy A.S."/>
            <person name="Kraemer L."/>
            <person name="Andreson R."/>
            <person name="Gutowska M.A."/>
            <person name="Wolf J."/>
            <person name="Bergner S.V."/>
            <person name="Schilhabel M.B."/>
            <person name="Klostermeier U.C."/>
            <person name="Beiko R.G."/>
            <person name="Rosenstiel P."/>
            <person name="Hippler M."/>
            <person name="Laroche J."/>
        </authorList>
    </citation>
    <scope>NUCLEOTIDE SEQUENCE [LARGE SCALE GENOMIC DNA]</scope>
    <source>
        <strain evidence="3 4">CCMP1005</strain>
    </source>
</reference>
<dbReference type="GO" id="GO:0005759">
    <property type="term" value="C:mitochondrial matrix"/>
    <property type="evidence" value="ECO:0007669"/>
    <property type="project" value="TreeGrafter"/>
</dbReference>
<feature type="domain" description="RAP" evidence="2">
    <location>
        <begin position="679"/>
        <end position="736"/>
    </location>
</feature>
<protein>
    <recommendedName>
        <fullName evidence="2">RAP domain-containing protein</fullName>
    </recommendedName>
</protein>
<dbReference type="Pfam" id="PF26188">
    <property type="entry name" value="RESC6"/>
    <property type="match status" value="1"/>
</dbReference>
<feature type="region of interest" description="Disordered" evidence="1">
    <location>
        <begin position="780"/>
        <end position="810"/>
    </location>
</feature>
<dbReference type="InterPro" id="IPR013584">
    <property type="entry name" value="RAP"/>
</dbReference>
<dbReference type="AlphaFoldDB" id="K0S4J4"/>
<dbReference type="PANTHER" id="PTHR21228">
    <property type="entry name" value="FAST LEU-RICH DOMAIN-CONTAINING"/>
    <property type="match status" value="1"/>
</dbReference>
<proteinExistence type="predicted"/>
<dbReference type="InterPro" id="IPR050870">
    <property type="entry name" value="FAST_kinase"/>
</dbReference>
<feature type="compositionally biased region" description="Basic and acidic residues" evidence="1">
    <location>
        <begin position="983"/>
        <end position="996"/>
    </location>
</feature>
<dbReference type="Pfam" id="PF08373">
    <property type="entry name" value="RAP"/>
    <property type="match status" value="1"/>
</dbReference>
<dbReference type="GO" id="GO:0003723">
    <property type="term" value="F:RNA binding"/>
    <property type="evidence" value="ECO:0007669"/>
    <property type="project" value="TreeGrafter"/>
</dbReference>